<accession>A0A7X6RMV1</accession>
<protein>
    <submittedName>
        <fullName evidence="1">Uncharacterized protein</fullName>
    </submittedName>
</protein>
<dbReference type="AlphaFoldDB" id="A0A7X6RMV1"/>
<organism evidence="1 2">
    <name type="scientific">Nocardiopsis alborubida</name>
    <dbReference type="NCBI Taxonomy" id="146802"/>
    <lineage>
        <taxon>Bacteria</taxon>
        <taxon>Bacillati</taxon>
        <taxon>Actinomycetota</taxon>
        <taxon>Actinomycetes</taxon>
        <taxon>Streptosporangiales</taxon>
        <taxon>Nocardiopsidaceae</taxon>
        <taxon>Nocardiopsis</taxon>
    </lineage>
</organism>
<comment type="caution">
    <text evidence="1">The sequence shown here is derived from an EMBL/GenBank/DDBJ whole genome shotgun (WGS) entry which is preliminary data.</text>
</comment>
<evidence type="ECO:0000313" key="2">
    <source>
        <dbReference type="Proteomes" id="UP000553209"/>
    </source>
</evidence>
<proteinExistence type="predicted"/>
<gene>
    <name evidence="1" type="ORF">HGB44_00080</name>
</gene>
<reference evidence="1 2" key="1">
    <citation type="submission" date="2020-04" db="EMBL/GenBank/DDBJ databases">
        <title>MicrobeNet Type strains.</title>
        <authorList>
            <person name="Nicholson A.C."/>
        </authorList>
    </citation>
    <scope>NUCLEOTIDE SEQUENCE [LARGE SCALE GENOMIC DNA]</scope>
    <source>
        <strain evidence="1 2">ATCC 23612</strain>
    </source>
</reference>
<name>A0A7X6RMV1_9ACTN</name>
<dbReference type="RefSeq" id="WP_168443866.1">
    <property type="nucleotide sequence ID" value="NZ_JAAXPG010000001.1"/>
</dbReference>
<dbReference type="Proteomes" id="UP000553209">
    <property type="component" value="Unassembled WGS sequence"/>
</dbReference>
<evidence type="ECO:0000313" key="1">
    <source>
        <dbReference type="EMBL" id="NKY96085.1"/>
    </source>
</evidence>
<sequence length="84" mass="9013">MIVLFAVAASVLPDDEGQRHGAQDAARPRGRSHAFPTLVVAQAHSDVCDQPRQGENTQGRAYWKGKFLGVPGHGECSYLRLGVG</sequence>
<dbReference type="EMBL" id="JAAXPG010000001">
    <property type="protein sequence ID" value="NKY96085.1"/>
    <property type="molecule type" value="Genomic_DNA"/>
</dbReference>
<keyword evidence="2" id="KW-1185">Reference proteome</keyword>